<dbReference type="CDD" id="cd02696">
    <property type="entry name" value="MurNAc-LAA"/>
    <property type="match status" value="1"/>
</dbReference>
<keyword evidence="8" id="KW-1185">Reference proteome</keyword>
<dbReference type="PANTHER" id="PTHR30404">
    <property type="entry name" value="N-ACETYLMURAMOYL-L-ALANINE AMIDASE"/>
    <property type="match status" value="1"/>
</dbReference>
<feature type="domain" description="SH3b" evidence="6">
    <location>
        <begin position="184"/>
        <end position="248"/>
    </location>
</feature>
<evidence type="ECO:0000256" key="1">
    <source>
        <dbReference type="ARBA" id="ARBA00022729"/>
    </source>
</evidence>
<name>A0A0M0L7J2_9BACI</name>
<dbReference type="PROSITE" id="PS51781">
    <property type="entry name" value="SH3B"/>
    <property type="match status" value="1"/>
</dbReference>
<accession>A0A0M0L7J2</accession>
<dbReference type="EMBL" id="LILC01000013">
    <property type="protein sequence ID" value="KOO46658.1"/>
    <property type="molecule type" value="Genomic_DNA"/>
</dbReference>
<dbReference type="AlphaFoldDB" id="A0A0M0L7J2"/>
<feature type="domain" description="SLH" evidence="5">
    <location>
        <begin position="12"/>
        <end position="70"/>
    </location>
</feature>
<dbReference type="Pfam" id="PF01520">
    <property type="entry name" value="Amidase_3"/>
    <property type="match status" value="1"/>
</dbReference>
<dbReference type="SMART" id="SM00646">
    <property type="entry name" value="Ami_3"/>
    <property type="match status" value="1"/>
</dbReference>
<dbReference type="Pfam" id="PF08239">
    <property type="entry name" value="SH3_3"/>
    <property type="match status" value="1"/>
</dbReference>
<dbReference type="InterPro" id="IPR002508">
    <property type="entry name" value="MurNAc-LAA_cat"/>
</dbReference>
<dbReference type="PATRIC" id="fig|284581.3.peg.2061"/>
<dbReference type="InterPro" id="IPR003646">
    <property type="entry name" value="SH3-like_bac-type"/>
</dbReference>
<evidence type="ECO:0000313" key="8">
    <source>
        <dbReference type="Proteomes" id="UP000037558"/>
    </source>
</evidence>
<dbReference type="GO" id="GO:0071555">
    <property type="term" value="P:cell wall organization"/>
    <property type="evidence" value="ECO:0007669"/>
    <property type="project" value="UniProtKB-KW"/>
</dbReference>
<gene>
    <name evidence="7" type="ORF">AMD01_09910</name>
</gene>
<keyword evidence="2" id="KW-0378">Hydrolase</keyword>
<evidence type="ECO:0000256" key="3">
    <source>
        <dbReference type="ARBA" id="ARBA00023316"/>
    </source>
</evidence>
<feature type="domain" description="SLH" evidence="5">
    <location>
        <begin position="71"/>
        <end position="134"/>
    </location>
</feature>
<keyword evidence="3" id="KW-0961">Cell wall biogenesis/degradation</keyword>
<comment type="caution">
    <text evidence="7">The sequence shown here is derived from an EMBL/GenBank/DDBJ whole genome shotgun (WGS) entry which is preliminary data.</text>
</comment>
<dbReference type="PANTHER" id="PTHR30404:SF0">
    <property type="entry name" value="N-ACETYLMURAMOYL-L-ALANINE AMIDASE AMIC"/>
    <property type="match status" value="1"/>
</dbReference>
<feature type="compositionally biased region" description="Pro residues" evidence="4">
    <location>
        <begin position="261"/>
        <end position="270"/>
    </location>
</feature>
<dbReference type="GO" id="GO:0030288">
    <property type="term" value="C:outer membrane-bounded periplasmic space"/>
    <property type="evidence" value="ECO:0007669"/>
    <property type="project" value="TreeGrafter"/>
</dbReference>
<dbReference type="InterPro" id="IPR001119">
    <property type="entry name" value="SLH_dom"/>
</dbReference>
<dbReference type="SMART" id="SM00287">
    <property type="entry name" value="SH3b"/>
    <property type="match status" value="1"/>
</dbReference>
<evidence type="ECO:0000259" key="6">
    <source>
        <dbReference type="PROSITE" id="PS51781"/>
    </source>
</evidence>
<dbReference type="InterPro" id="IPR050695">
    <property type="entry name" value="N-acetylmuramoyl_amidase_3"/>
</dbReference>
<sequence length="475" mass="51466">MLGTFSNLTVKAETTFVDVPNNHRAAKEVNFLAEGGILNTSSNRLNPDETITRAEAVSIIGRATQLDGTQRQTKFSDVQASAKEAGYIQSAYEKHYLSGYADGTFKPEQKVSRGEMALLISRAFNYGATNTGSANQALLSKKISTGLGNGQFGGNELIKRADYAVFIARAINSSFRSGYTKAFPQQGKVTASALTVRTGPSTQYGKIASVGNGKMLKIDHFVGTWAEVVDDKNSFFGFVSSSYLAITPTNGGGATDTNQPDPNPTTPTTPSPVLNPLANKKIIIDPGHGGKDTGAIGNGMNEKDIVLDVGLKVQQVLNRMSVPSYLTRSTNVFIELKDRPIIAKQQKGDIFVSIHINSSAKPESGTGIETHYYAGATNPYNAQSKLLAQCIQKRLVEEWKLADRGIHPTNLYVNKYNSMPAVLAELGFINNSTDAAKLKSDYWRQKDAEAIVLGILDYYKANKIDVSSLYPLVRQ</sequence>
<evidence type="ECO:0000259" key="5">
    <source>
        <dbReference type="PROSITE" id="PS51272"/>
    </source>
</evidence>
<proteinExistence type="predicted"/>
<dbReference type="GO" id="GO:0009253">
    <property type="term" value="P:peptidoglycan catabolic process"/>
    <property type="evidence" value="ECO:0007669"/>
    <property type="project" value="InterPro"/>
</dbReference>
<evidence type="ECO:0000313" key="7">
    <source>
        <dbReference type="EMBL" id="KOO46658.1"/>
    </source>
</evidence>
<evidence type="ECO:0000256" key="2">
    <source>
        <dbReference type="ARBA" id="ARBA00022801"/>
    </source>
</evidence>
<feature type="region of interest" description="Disordered" evidence="4">
    <location>
        <begin position="249"/>
        <end position="275"/>
    </location>
</feature>
<organism evidence="7 8">
    <name type="scientific">Priestia koreensis</name>
    <dbReference type="NCBI Taxonomy" id="284581"/>
    <lineage>
        <taxon>Bacteria</taxon>
        <taxon>Bacillati</taxon>
        <taxon>Bacillota</taxon>
        <taxon>Bacilli</taxon>
        <taxon>Bacillales</taxon>
        <taxon>Bacillaceae</taxon>
        <taxon>Priestia</taxon>
    </lineage>
</organism>
<dbReference type="PROSITE" id="PS51272">
    <property type="entry name" value="SLH"/>
    <property type="match status" value="2"/>
</dbReference>
<dbReference type="STRING" id="284581.AMD01_09910"/>
<protein>
    <recommendedName>
        <fullName evidence="9">N-acetylmuramoyl-L-alanine amidase</fullName>
    </recommendedName>
</protein>
<keyword evidence="1" id="KW-0732">Signal</keyword>
<dbReference type="GO" id="GO:0008745">
    <property type="term" value="F:N-acetylmuramoyl-L-alanine amidase activity"/>
    <property type="evidence" value="ECO:0007669"/>
    <property type="project" value="InterPro"/>
</dbReference>
<evidence type="ECO:0000256" key="4">
    <source>
        <dbReference type="SAM" id="MobiDB-lite"/>
    </source>
</evidence>
<reference evidence="8" key="1">
    <citation type="submission" date="2015-08" db="EMBL/GenBank/DDBJ databases">
        <title>Fjat-14210 dsm16467.</title>
        <authorList>
            <person name="Liu B."/>
            <person name="Wang J."/>
            <person name="Zhu Y."/>
            <person name="Liu G."/>
            <person name="Chen Q."/>
            <person name="Chen Z."/>
            <person name="Lan J."/>
            <person name="Che J."/>
            <person name="Ge C."/>
            <person name="Shi H."/>
            <person name="Pan Z."/>
            <person name="Liu X."/>
        </authorList>
    </citation>
    <scope>NUCLEOTIDE SEQUENCE [LARGE SCALE GENOMIC DNA]</scope>
    <source>
        <strain evidence="8">DSM 16467</strain>
    </source>
</reference>
<dbReference type="SUPFAM" id="SSF53187">
    <property type="entry name" value="Zn-dependent exopeptidases"/>
    <property type="match status" value="1"/>
</dbReference>
<evidence type="ECO:0008006" key="9">
    <source>
        <dbReference type="Google" id="ProtNLM"/>
    </source>
</evidence>
<dbReference type="Pfam" id="PF00395">
    <property type="entry name" value="SLH"/>
    <property type="match status" value="3"/>
</dbReference>
<dbReference type="Gene3D" id="2.30.30.40">
    <property type="entry name" value="SH3 Domains"/>
    <property type="match status" value="1"/>
</dbReference>
<dbReference type="Gene3D" id="3.40.630.40">
    <property type="entry name" value="Zn-dependent exopeptidases"/>
    <property type="match status" value="1"/>
</dbReference>
<dbReference type="Proteomes" id="UP000037558">
    <property type="component" value="Unassembled WGS sequence"/>
</dbReference>